<feature type="repeat" description="ANK" evidence="3">
    <location>
        <begin position="454"/>
        <end position="486"/>
    </location>
</feature>
<dbReference type="Pfam" id="PF13857">
    <property type="entry name" value="Ank_5"/>
    <property type="match status" value="1"/>
</dbReference>
<dbReference type="OrthoDB" id="823504at2759"/>
<feature type="repeat" description="ANK" evidence="3">
    <location>
        <begin position="378"/>
        <end position="410"/>
    </location>
</feature>
<proteinExistence type="predicted"/>
<evidence type="ECO:0000313" key="4">
    <source>
        <dbReference type="EMBL" id="TPX17799.1"/>
    </source>
</evidence>
<accession>A0A507BK46</accession>
<evidence type="ECO:0000313" key="5">
    <source>
        <dbReference type="Proteomes" id="UP000319257"/>
    </source>
</evidence>
<dbReference type="Pfam" id="PF12796">
    <property type="entry name" value="Ank_2"/>
    <property type="match status" value="1"/>
</dbReference>
<keyword evidence="1" id="KW-0677">Repeat</keyword>
<dbReference type="InParanoid" id="A0A507BK46"/>
<dbReference type="GeneID" id="41970347"/>
<dbReference type="AlphaFoldDB" id="A0A507BK46"/>
<gene>
    <name evidence="4" type="ORF">E0L32_002900</name>
</gene>
<comment type="caution">
    <text evidence="4">The sequence shown here is derived from an EMBL/GenBank/DDBJ whole genome shotgun (WGS) entry which is preliminary data.</text>
</comment>
<dbReference type="STRING" id="1093900.A0A507BK46"/>
<evidence type="ECO:0000256" key="1">
    <source>
        <dbReference type="ARBA" id="ARBA00022737"/>
    </source>
</evidence>
<dbReference type="EMBL" id="SKBQ01000012">
    <property type="protein sequence ID" value="TPX17799.1"/>
    <property type="molecule type" value="Genomic_DNA"/>
</dbReference>
<dbReference type="PROSITE" id="PS50297">
    <property type="entry name" value="ANK_REP_REGION"/>
    <property type="match status" value="2"/>
</dbReference>
<keyword evidence="5" id="KW-1185">Reference proteome</keyword>
<dbReference type="Gene3D" id="1.25.40.20">
    <property type="entry name" value="Ankyrin repeat-containing domain"/>
    <property type="match status" value="3"/>
</dbReference>
<evidence type="ECO:0000256" key="2">
    <source>
        <dbReference type="ARBA" id="ARBA00023043"/>
    </source>
</evidence>
<evidence type="ECO:0000256" key="3">
    <source>
        <dbReference type="PROSITE-ProRule" id="PRU00023"/>
    </source>
</evidence>
<dbReference type="SUPFAM" id="SSF48403">
    <property type="entry name" value="Ankyrin repeat"/>
    <property type="match status" value="2"/>
</dbReference>
<dbReference type="PANTHER" id="PTHR24134">
    <property type="entry name" value="ANKYRIN REPEAT-CONTAINING PROTEIN DDB_G0279043"/>
    <property type="match status" value="1"/>
</dbReference>
<dbReference type="InterPro" id="IPR002110">
    <property type="entry name" value="Ankyrin_rpt"/>
</dbReference>
<dbReference type="Pfam" id="PF00023">
    <property type="entry name" value="Ank"/>
    <property type="match status" value="1"/>
</dbReference>
<protein>
    <recommendedName>
        <fullName evidence="6">Ankyrin repeat protein</fullName>
    </recommendedName>
</protein>
<dbReference type="PROSITE" id="PS50088">
    <property type="entry name" value="ANK_REPEAT"/>
    <property type="match status" value="3"/>
</dbReference>
<reference evidence="4 5" key="1">
    <citation type="submission" date="2019-06" db="EMBL/GenBank/DDBJ databases">
        <title>Draft genome sequence of the filamentous fungus Phialemoniopsis curvata isolated from diesel fuel.</title>
        <authorList>
            <person name="Varaljay V.A."/>
            <person name="Lyon W.J."/>
            <person name="Crouch A.L."/>
            <person name="Drake C.E."/>
            <person name="Hollomon J.M."/>
            <person name="Nadeau L.J."/>
            <person name="Nunn H.S."/>
            <person name="Stevenson B.S."/>
            <person name="Bojanowski C.L."/>
            <person name="Crookes-Goodson W.J."/>
        </authorList>
    </citation>
    <scope>NUCLEOTIDE SEQUENCE [LARGE SCALE GENOMIC DNA]</scope>
    <source>
        <strain evidence="4 5">D216</strain>
    </source>
</reference>
<dbReference type="RefSeq" id="XP_030999510.1">
    <property type="nucleotide sequence ID" value="XM_031137141.1"/>
</dbReference>
<evidence type="ECO:0008006" key="6">
    <source>
        <dbReference type="Google" id="ProtNLM"/>
    </source>
</evidence>
<feature type="repeat" description="ANK" evidence="3">
    <location>
        <begin position="156"/>
        <end position="181"/>
    </location>
</feature>
<dbReference type="Proteomes" id="UP000319257">
    <property type="component" value="Unassembled WGS sequence"/>
</dbReference>
<name>A0A507BK46_9PEZI</name>
<keyword evidence="2 3" id="KW-0040">ANK repeat</keyword>
<dbReference type="PANTHER" id="PTHR24134:SF9">
    <property type="entry name" value="ANKYRIN REPEAT AND SOCS BOX PROTEIN 8"/>
    <property type="match status" value="1"/>
</dbReference>
<dbReference type="SMART" id="SM00248">
    <property type="entry name" value="ANK"/>
    <property type="match status" value="9"/>
</dbReference>
<dbReference type="InterPro" id="IPR036770">
    <property type="entry name" value="Ankyrin_rpt-contain_sf"/>
</dbReference>
<sequence>MPVHYHLPARRAELERDRAIDQSTDDDPYEENPLWLALTNLCNKVPGNHGGCHSAAHSLTIARLLVDHGARIGSGGRQRLFFDICGFYDDPGVVDLLEKAGVDLTWGEGDDTRGDLSSSDQNDAMTVAAGRGAEGIVISLVDRGWPISGAHYGSDLSDSLLHVAAYHGQAHLVKVLLQRGAVKDLHLRAKRMHFRDLPTTLDPDSFEGQAKAPRIRYDDTPLEYACRSPCPLESLGKTIEVLLDAGAAPSQAALENAVIRGFGLDILHSLFKPPVDIHGRCAFSSCYWWPKDVFETGFGSRNATLLHAAALQSNDITVAALFDLGVVNDIKDHLGRTALHWSVSALTGRRERPSPRSRLECVRLVLSKQADPDIQDHFQRAPLHYAALFKQASIFGLLVRSHANPNVADKDGATPLHYLAEPVDIWRQNDDLDIKKLASLLSSPNLKVDQKNHSGATALHVAATNASVPVVELLLLLGADPTITDGQGKTALHRASLRPQWQGSHEHDHLGGPGENDGDRMAARMKALLLDAGADQTIIDDHGQTAADIESQESLRLKRSRDEFLSGLPRSIGRGRGPSRSNLQYTLAMHVKANAEYWAHEERPAY</sequence>
<organism evidence="4 5">
    <name type="scientific">Thyridium curvatum</name>
    <dbReference type="NCBI Taxonomy" id="1093900"/>
    <lineage>
        <taxon>Eukaryota</taxon>
        <taxon>Fungi</taxon>
        <taxon>Dikarya</taxon>
        <taxon>Ascomycota</taxon>
        <taxon>Pezizomycotina</taxon>
        <taxon>Sordariomycetes</taxon>
        <taxon>Sordariomycetidae</taxon>
        <taxon>Thyridiales</taxon>
        <taxon>Thyridiaceae</taxon>
        <taxon>Thyridium</taxon>
    </lineage>
</organism>